<dbReference type="AlphaFoldDB" id="A0A2C6KIP2"/>
<name>A0A2C6KIP2_9APIC</name>
<keyword evidence="3" id="KW-1185">Reference proteome</keyword>
<feature type="compositionally biased region" description="Basic and acidic residues" evidence="1">
    <location>
        <begin position="96"/>
        <end position="129"/>
    </location>
</feature>
<evidence type="ECO:0000256" key="1">
    <source>
        <dbReference type="SAM" id="MobiDB-lite"/>
    </source>
</evidence>
<dbReference type="RefSeq" id="XP_067918084.1">
    <property type="nucleotide sequence ID" value="XM_068069938.1"/>
</dbReference>
<evidence type="ECO:0000313" key="3">
    <source>
        <dbReference type="Proteomes" id="UP000221165"/>
    </source>
</evidence>
<comment type="caution">
    <text evidence="2">The sequence shown here is derived from an EMBL/GenBank/DDBJ whole genome shotgun (WGS) entry which is preliminary data.</text>
</comment>
<proteinExistence type="predicted"/>
<protein>
    <submittedName>
        <fullName evidence="2">Uncharacterized protein</fullName>
    </submittedName>
</protein>
<reference evidence="2 3" key="1">
    <citation type="journal article" date="2017" name="Int. J. Parasitol.">
        <title>The genome of the protozoan parasite Cystoisospora suis and a reverse vaccinology approach to identify vaccine candidates.</title>
        <authorList>
            <person name="Palmieri N."/>
            <person name="Shrestha A."/>
            <person name="Ruttkowski B."/>
            <person name="Beck T."/>
            <person name="Vogl C."/>
            <person name="Tomley F."/>
            <person name="Blake D.P."/>
            <person name="Joachim A."/>
        </authorList>
    </citation>
    <scope>NUCLEOTIDE SEQUENCE [LARGE SCALE GENOMIC DNA]</scope>
    <source>
        <strain evidence="2 3">Wien I</strain>
    </source>
</reference>
<dbReference type="Proteomes" id="UP000221165">
    <property type="component" value="Unassembled WGS sequence"/>
</dbReference>
<sequence length="191" mass="20793">MVAWLKLRSQESMDAKRDDVVLLSPTPLSCYGSNIYPTGQTPALLSSRQSSALSLGWCSCYSETPNGTKPLSLLCAGAVPFTQQQEGEENAPAAKDSTDRSCPEDAHHSGSRIEVHETATARDVLKRTLESSPSGFDGPSTNRSLGNPDKLLKTEHARKAGRRQKGDNPNVFLVALEQQPEGKQKQKQAEW</sequence>
<evidence type="ECO:0000313" key="2">
    <source>
        <dbReference type="EMBL" id="PHJ16355.1"/>
    </source>
</evidence>
<feature type="non-terminal residue" evidence="2">
    <location>
        <position position="191"/>
    </location>
</feature>
<feature type="compositionally biased region" description="Polar residues" evidence="1">
    <location>
        <begin position="130"/>
        <end position="145"/>
    </location>
</feature>
<dbReference type="VEuPathDB" id="ToxoDB:CSUI_009829"/>
<dbReference type="EMBL" id="MIGC01006117">
    <property type="protein sequence ID" value="PHJ16355.1"/>
    <property type="molecule type" value="Genomic_DNA"/>
</dbReference>
<accession>A0A2C6KIP2</accession>
<feature type="compositionally biased region" description="Basic and acidic residues" evidence="1">
    <location>
        <begin position="180"/>
        <end position="191"/>
    </location>
</feature>
<organism evidence="2 3">
    <name type="scientific">Cystoisospora suis</name>
    <dbReference type="NCBI Taxonomy" id="483139"/>
    <lineage>
        <taxon>Eukaryota</taxon>
        <taxon>Sar</taxon>
        <taxon>Alveolata</taxon>
        <taxon>Apicomplexa</taxon>
        <taxon>Conoidasida</taxon>
        <taxon>Coccidia</taxon>
        <taxon>Eucoccidiorida</taxon>
        <taxon>Eimeriorina</taxon>
        <taxon>Sarcocystidae</taxon>
        <taxon>Cystoisospora</taxon>
    </lineage>
</organism>
<feature type="region of interest" description="Disordered" evidence="1">
    <location>
        <begin position="84"/>
        <end position="191"/>
    </location>
</feature>
<dbReference type="GeneID" id="94433149"/>
<gene>
    <name evidence="2" type="ORF">CSUI_009829</name>
</gene>